<dbReference type="AlphaFoldDB" id="A0A9W9ETT8"/>
<evidence type="ECO:0000313" key="1">
    <source>
        <dbReference type="EMBL" id="KAJ5087897.1"/>
    </source>
</evidence>
<sequence>MPALVHPGQTTRGQVFGCFIEGYIPSDTLSSTVCFDNVVLCGIQSLPKKSLMTEIALSAISCLFLGKATQNTSILSHGLSLYNSAIRQMSSMLQRGAYTDELFYVTFIFQELNVVYAPNGMDPWGTHVAGMNTLLSHYRAKAKKDPIVDIICRYEQKAKIVLATTEANFSESEYKYLMEPTNGDPLLEIFQIAVLLKDLKCELDSVNHHDLDACEDLLRKCYETQEKLTNLSTDGSLARDAPELQSYFTEDTCIPSSDPLFGPAYHFSSLENAMLFILIWAHLAILQPLTYRAYSLVYLRTGSTGEIWFESRFKDMKFEVPEAYADRIARALPFCFRDSTKMACARYSMFGLCIASFAYFETGNRAKHDWCRGVLDYMAGQGFEIAGYLSERSSYLWQSRWEAPSPLTLLSLEQSSSPFVDSDSLGFSETADSHVDDGYLDYSEYRTLIRAP</sequence>
<dbReference type="PANTHER" id="PTHR38111">
    <property type="entry name" value="ZN(2)-C6 FUNGAL-TYPE DOMAIN-CONTAINING PROTEIN-RELATED"/>
    <property type="match status" value="1"/>
</dbReference>
<accession>A0A9W9ETT8</accession>
<protein>
    <submittedName>
        <fullName evidence="1">Uncharacterized protein</fullName>
    </submittedName>
</protein>
<dbReference type="InterPro" id="IPR053178">
    <property type="entry name" value="Osmoadaptation_assoc"/>
</dbReference>
<dbReference type="Proteomes" id="UP001149165">
    <property type="component" value="Unassembled WGS sequence"/>
</dbReference>
<dbReference type="PANTHER" id="PTHR38111:SF11">
    <property type="entry name" value="TRANSCRIPTION FACTOR DOMAIN-CONTAINING PROTEIN-RELATED"/>
    <property type="match status" value="1"/>
</dbReference>
<dbReference type="EMBL" id="JAPQKH010000007">
    <property type="protein sequence ID" value="KAJ5087897.1"/>
    <property type="molecule type" value="Genomic_DNA"/>
</dbReference>
<comment type="caution">
    <text evidence="1">The sequence shown here is derived from an EMBL/GenBank/DDBJ whole genome shotgun (WGS) entry which is preliminary data.</text>
</comment>
<reference evidence="1" key="1">
    <citation type="submission" date="2022-11" db="EMBL/GenBank/DDBJ databases">
        <authorList>
            <person name="Petersen C."/>
        </authorList>
    </citation>
    <scope>NUCLEOTIDE SEQUENCE</scope>
    <source>
        <strain evidence="1">IBT 30069</strain>
    </source>
</reference>
<keyword evidence="2" id="KW-1185">Reference proteome</keyword>
<proteinExistence type="predicted"/>
<name>A0A9W9ETT8_9EURO</name>
<dbReference type="OrthoDB" id="4491390at2759"/>
<evidence type="ECO:0000313" key="2">
    <source>
        <dbReference type="Proteomes" id="UP001149165"/>
    </source>
</evidence>
<reference evidence="1" key="2">
    <citation type="journal article" date="2023" name="IMA Fungus">
        <title>Comparative genomic study of the Penicillium genus elucidates a diverse pangenome and 15 lateral gene transfer events.</title>
        <authorList>
            <person name="Petersen C."/>
            <person name="Sorensen T."/>
            <person name="Nielsen M.R."/>
            <person name="Sondergaard T.E."/>
            <person name="Sorensen J.L."/>
            <person name="Fitzpatrick D.A."/>
            <person name="Frisvad J.C."/>
            <person name="Nielsen K.L."/>
        </authorList>
    </citation>
    <scope>NUCLEOTIDE SEQUENCE</scope>
    <source>
        <strain evidence="1">IBT 30069</strain>
    </source>
</reference>
<organism evidence="1 2">
    <name type="scientific">Penicillium angulare</name>
    <dbReference type="NCBI Taxonomy" id="116970"/>
    <lineage>
        <taxon>Eukaryota</taxon>
        <taxon>Fungi</taxon>
        <taxon>Dikarya</taxon>
        <taxon>Ascomycota</taxon>
        <taxon>Pezizomycotina</taxon>
        <taxon>Eurotiomycetes</taxon>
        <taxon>Eurotiomycetidae</taxon>
        <taxon>Eurotiales</taxon>
        <taxon>Aspergillaceae</taxon>
        <taxon>Penicillium</taxon>
    </lineage>
</organism>
<gene>
    <name evidence="1" type="ORF">N7456_011513</name>
</gene>